<dbReference type="PANTHER" id="PTHR34408">
    <property type="entry name" value="FAMILY PROTEIN, PUTATIVE-RELATED"/>
    <property type="match status" value="1"/>
</dbReference>
<organism evidence="3 4">
    <name type="scientific">Pseudanabaena galeata UHCC 0370</name>
    <dbReference type="NCBI Taxonomy" id="3110310"/>
    <lineage>
        <taxon>Bacteria</taxon>
        <taxon>Bacillati</taxon>
        <taxon>Cyanobacteriota</taxon>
        <taxon>Cyanophyceae</taxon>
        <taxon>Pseudanabaenales</taxon>
        <taxon>Pseudanabaenaceae</taxon>
        <taxon>Pseudanabaena</taxon>
    </lineage>
</organism>
<sequence length="196" mass="21404">MKTPLCTKLISLFLGFLPFFMATSINAGEEVVLENVPQNICGNSFRIIGDGESAAEVFKQPHYFAGDRGAEVIKLVPAGTEVLFQVSDRTGDWSEISLKGGLTGWVRSWNLRSSSDGSSKFNGKLRVKTLDGSNLNIRESPSLSAKKIGSLETGTIVTYKGFEGYWTKIVDRNNIEGFVSSKFLVCADSNLNSLIH</sequence>
<dbReference type="EMBL" id="JAYGIE010000072">
    <property type="protein sequence ID" value="MEA5478159.1"/>
    <property type="molecule type" value="Genomic_DNA"/>
</dbReference>
<protein>
    <submittedName>
        <fullName evidence="3">SH3 domain-containing protein</fullName>
    </submittedName>
</protein>
<dbReference type="Pfam" id="PF08239">
    <property type="entry name" value="SH3_3"/>
    <property type="match status" value="1"/>
</dbReference>
<comment type="caution">
    <text evidence="3">The sequence shown here is derived from an EMBL/GenBank/DDBJ whole genome shotgun (WGS) entry which is preliminary data.</text>
</comment>
<evidence type="ECO:0000313" key="3">
    <source>
        <dbReference type="EMBL" id="MEA5478159.1"/>
    </source>
</evidence>
<accession>A0ABU5TJ23</accession>
<evidence type="ECO:0000256" key="1">
    <source>
        <dbReference type="SAM" id="SignalP"/>
    </source>
</evidence>
<feature type="signal peptide" evidence="1">
    <location>
        <begin position="1"/>
        <end position="27"/>
    </location>
</feature>
<evidence type="ECO:0000313" key="4">
    <source>
        <dbReference type="Proteomes" id="UP001301388"/>
    </source>
</evidence>
<dbReference type="PROSITE" id="PS51781">
    <property type="entry name" value="SH3B"/>
    <property type="match status" value="1"/>
</dbReference>
<feature type="domain" description="SH3b" evidence="2">
    <location>
        <begin position="123"/>
        <end position="188"/>
    </location>
</feature>
<dbReference type="InterPro" id="IPR003646">
    <property type="entry name" value="SH3-like_bac-type"/>
</dbReference>
<dbReference type="PANTHER" id="PTHR34408:SF1">
    <property type="entry name" value="GLYCOSYL HYDROLASE FAMILY 19 DOMAIN-CONTAINING PROTEIN HI_1415"/>
    <property type="match status" value="1"/>
</dbReference>
<evidence type="ECO:0000259" key="2">
    <source>
        <dbReference type="PROSITE" id="PS51781"/>
    </source>
</evidence>
<dbReference type="Proteomes" id="UP001301388">
    <property type="component" value="Unassembled WGS sequence"/>
</dbReference>
<proteinExistence type="predicted"/>
<keyword evidence="4" id="KW-1185">Reference proteome</keyword>
<gene>
    <name evidence="3" type="ORF">VB774_11085</name>
</gene>
<feature type="chain" id="PRO_5047220194" evidence="1">
    <location>
        <begin position="28"/>
        <end position="196"/>
    </location>
</feature>
<dbReference type="InterPro" id="IPR052354">
    <property type="entry name" value="Cell_Wall_Dynamics_Protein"/>
</dbReference>
<reference evidence="3 4" key="1">
    <citation type="submission" date="2023-12" db="EMBL/GenBank/DDBJ databases">
        <title>Baltic Sea Cyanobacteria.</title>
        <authorList>
            <person name="Delbaje E."/>
            <person name="Fewer D.P."/>
            <person name="Shishido T.K."/>
        </authorList>
    </citation>
    <scope>NUCLEOTIDE SEQUENCE [LARGE SCALE GENOMIC DNA]</scope>
    <source>
        <strain evidence="3 4">UHCC 0370</strain>
    </source>
</reference>
<dbReference type="SMART" id="SM00287">
    <property type="entry name" value="SH3b"/>
    <property type="match status" value="1"/>
</dbReference>
<dbReference type="Gene3D" id="2.30.30.40">
    <property type="entry name" value="SH3 Domains"/>
    <property type="match status" value="2"/>
</dbReference>
<keyword evidence="1" id="KW-0732">Signal</keyword>
<name>A0ABU5TJ23_9CYAN</name>